<dbReference type="EMBL" id="NPEU01000095">
    <property type="protein sequence ID" value="RAI38991.1"/>
    <property type="molecule type" value="Genomic_DNA"/>
</dbReference>
<evidence type="ECO:0000256" key="2">
    <source>
        <dbReference type="SAM" id="Phobius"/>
    </source>
</evidence>
<reference evidence="4 5" key="1">
    <citation type="submission" date="2017-07" db="EMBL/GenBank/DDBJ databases">
        <title>Draft Genome Sequences of Select Purple Nonsulfur Bacteria.</title>
        <authorList>
            <person name="Lasarre B."/>
            <person name="Mckinlay J.B."/>
        </authorList>
    </citation>
    <scope>NUCLEOTIDE SEQUENCE [LARGE SCALE GENOMIC DNA]</scope>
    <source>
        <strain evidence="4 5">DSM 11907</strain>
    </source>
</reference>
<name>A0A327KL77_9BRAD</name>
<accession>A0A327KL77</accession>
<dbReference type="SUPFAM" id="SSF51126">
    <property type="entry name" value="Pectin lyase-like"/>
    <property type="match status" value="1"/>
</dbReference>
<dbReference type="OrthoDB" id="7195851at2"/>
<evidence type="ECO:0000313" key="5">
    <source>
        <dbReference type="Proteomes" id="UP000248863"/>
    </source>
</evidence>
<dbReference type="PROSITE" id="PS51208">
    <property type="entry name" value="AUTOTRANSPORTER"/>
    <property type="match status" value="1"/>
</dbReference>
<dbReference type="AlphaFoldDB" id="A0A327KL77"/>
<feature type="compositionally biased region" description="Gly residues" evidence="1">
    <location>
        <begin position="49"/>
        <end position="80"/>
    </location>
</feature>
<protein>
    <recommendedName>
        <fullName evidence="3">Autotransporter domain-containing protein</fullName>
    </recommendedName>
</protein>
<evidence type="ECO:0000259" key="3">
    <source>
        <dbReference type="PROSITE" id="PS51208"/>
    </source>
</evidence>
<dbReference type="SMART" id="SM00869">
    <property type="entry name" value="Autotransporter"/>
    <property type="match status" value="1"/>
</dbReference>
<gene>
    <name evidence="4" type="ORF">CH338_10845</name>
</gene>
<feature type="region of interest" description="Disordered" evidence="1">
    <location>
        <begin position="48"/>
        <end position="148"/>
    </location>
</feature>
<keyword evidence="2" id="KW-1133">Transmembrane helix</keyword>
<feature type="transmembrane region" description="Helical" evidence="2">
    <location>
        <begin position="12"/>
        <end position="39"/>
    </location>
</feature>
<dbReference type="Proteomes" id="UP000248863">
    <property type="component" value="Unassembled WGS sequence"/>
</dbReference>
<keyword evidence="2" id="KW-0472">Membrane</keyword>
<organism evidence="4 5">
    <name type="scientific">Rhodoplanes elegans</name>
    <dbReference type="NCBI Taxonomy" id="29408"/>
    <lineage>
        <taxon>Bacteria</taxon>
        <taxon>Pseudomonadati</taxon>
        <taxon>Pseudomonadota</taxon>
        <taxon>Alphaproteobacteria</taxon>
        <taxon>Hyphomicrobiales</taxon>
        <taxon>Nitrobacteraceae</taxon>
        <taxon>Rhodoplanes</taxon>
    </lineage>
</organism>
<dbReference type="SUPFAM" id="SSF103515">
    <property type="entry name" value="Autotransporter"/>
    <property type="match status" value="1"/>
</dbReference>
<evidence type="ECO:0000256" key="1">
    <source>
        <dbReference type="SAM" id="MobiDB-lite"/>
    </source>
</evidence>
<feature type="domain" description="Autotransporter" evidence="3">
    <location>
        <begin position="721"/>
        <end position="1001"/>
    </location>
</feature>
<dbReference type="Gene3D" id="2.40.128.130">
    <property type="entry name" value="Autotransporter beta-domain"/>
    <property type="match status" value="1"/>
</dbReference>
<keyword evidence="5" id="KW-1185">Reference proteome</keyword>
<dbReference type="Pfam" id="PF03797">
    <property type="entry name" value="Autotransporter"/>
    <property type="match status" value="1"/>
</dbReference>
<dbReference type="InterPro" id="IPR011050">
    <property type="entry name" value="Pectin_lyase_fold/virulence"/>
</dbReference>
<dbReference type="RefSeq" id="WP_111357155.1">
    <property type="nucleotide sequence ID" value="NZ_NPEU01000095.1"/>
</dbReference>
<comment type="caution">
    <text evidence="4">The sequence shown here is derived from an EMBL/GenBank/DDBJ whole genome shotgun (WGS) entry which is preliminary data.</text>
</comment>
<keyword evidence="2" id="KW-0812">Transmembrane</keyword>
<dbReference type="InterPro" id="IPR036709">
    <property type="entry name" value="Autotransporte_beta_dom_sf"/>
</dbReference>
<feature type="compositionally biased region" description="Gly residues" evidence="1">
    <location>
        <begin position="122"/>
        <end position="147"/>
    </location>
</feature>
<sequence length="1001" mass="95596">MDSRGTPRRTALLRTTALVGLSLGVASVLPAAVLLAAVISTPAMAQATGGAGWGGAGTGGAAGQAGSAGTGVGSGAGGAAGTAATPNGFNGADATSPDSQGGGGGGGYSFTATGDVTSPSTGGNGGTGGAGTEVSGSGGGGGGGGDGVRITSGSAVTVSAVVRGGTGGFGGAMGALGSYGAGGGGGAGIVMQTASGLTIRAAVSGGQGGTGGVQPYSDGAGGGGGGAGVILLQGGALGIAAAVTGGDGGLDAYYSRGNGGSGVVANAAAQVTVAGGITVAGGSSSGVGIGSGGAGLVLSGGGTLENAGIIRGGDGGTFSSAQTWGGVTGGTGNGGASGFVPYSSAPVRGGVGVIGTGLSIVNAGTIAGGTGGGVQANAIELSGSNNRLELRAGSVITGNVVVAGGGSNNVLAVGGTTASSFDVSQIGASVQYRGFDRFEKTGASAWTLTGTNTAALPWTVQQGALLVNGSLTNSTFTVDGGLLGGTGTIGTTQINAGGTLAPGNSIGTITVAGNLTFASGGIYAVEVSPTTADRTNVTGTATLAGTVQATFAPGAYVNKRYTILHADGGRGGTTFSTLTTSGIPANYAASLGYDPTNVYLDLVGVLGHGSGGLPGNAQNVANAINGYFNNGGALPPNFVSLFGLSGASLTTALSQLSGEVTAGAQQAAFQLGNQFLSVMLDPLGYGRGGFAGAGGPAGAALGYAKSPRIMGKAPASDVVAAVPLGWSVWGSAYGGANKTAGDARVGSNDVTARTGGVMAGADYRVAPGTTLGFALGGGLTGWDAANGLGSGSGDAFQAGLYGVTRPGPWYLAGALSFTQQWAKTERTAFAGDRLEGRFAPQTYGGRLETGWRYVTPTGAITPYGAVQVQRYHVPEFSEADLGGGGYALAYAGRNTDAMRSELGARVEHFTLLSDQALLALHGRLAWAHDRISDPTMTAVFQALPGSSFAVAGATPASDLALLSAGAEVRLASGWALAARFDGELASQAQTYSGTGTLRYAW</sequence>
<dbReference type="InterPro" id="IPR005546">
    <property type="entry name" value="Autotransporte_beta"/>
</dbReference>
<proteinExistence type="predicted"/>
<evidence type="ECO:0000313" key="4">
    <source>
        <dbReference type="EMBL" id="RAI38991.1"/>
    </source>
</evidence>